<keyword evidence="4" id="KW-1185">Reference proteome</keyword>
<feature type="region of interest" description="Disordered" evidence="1">
    <location>
        <begin position="110"/>
        <end position="130"/>
    </location>
</feature>
<feature type="compositionally biased region" description="Basic and acidic residues" evidence="1">
    <location>
        <begin position="215"/>
        <end position="225"/>
    </location>
</feature>
<protein>
    <recommendedName>
        <fullName evidence="2">Protein kinase domain-containing protein</fullName>
    </recommendedName>
</protein>
<feature type="region of interest" description="Disordered" evidence="1">
    <location>
        <begin position="207"/>
        <end position="251"/>
    </location>
</feature>
<gene>
    <name evidence="3" type="ORF">CSSPTR1EN2_LOCUS6468</name>
</gene>
<accession>A0ABP0TRB1</accession>
<sequence length="753" mass="81779">MGCFTEPRVLRSGRRDQSAPAAAAAASKRHAGVSNKIVSTLSAGSCSSSSRSSNWYDNKPVMLPSPQSVAQELDRSSSCSDDRSDKTTRSSVTGISMSSSNILHESLELAAGSSRSRDHARSSLGRRDQPARVLSAPLKIGREEYNNDNIYYGGLIEAGSGRRSDQRHFSAPLMKTSHSGVLLHYGISPPSIVDDDAEAAIAASRSRRATAGGYDTDHQCSSDKSRRLHGSLRRTESFGGRPRPLPLPNAPTGEVQVLRLPATAVIKGAPTTAEASLVTTRSSSAASESRQLSGSCSFVSTSSGCCRSTESSSRGHAASIVALPTHHRPTSSAVDGIRSWSMQSGRVMPIGSGLHATSYQLPQPLPSPSVATQMLCPSLKAFAFQELASATAEFSPDRCIERNDQGSVYSAWIQADSRLPVDPEAGPIHFAVVRLSAADGLKGFEEWRSEVQLLSQLQDRNLCRLKGYCVHESASNAAAASSELQLLSGKLSTTWRAERFLVFEQSPNGSLHDHLFGSGLMQQQQQQSSKTELLDWTTRIKIALGAARGLLYIHDRAPLQVVYRDFKASSILLDKDFKAKLAGYGLVISNCRTNKDISSSLTKTMKISRAYAKCNVWSFGVVLLELFTGKHSKDATFLHDEKTFVKWAKPFLLRDESRRTVCPIIDSRLSATANPLDKGAQQNLLCLLLRCLKKDAKLRPSMTQVVEELKLIKDAAAHSTTRIEFSKQAFARLQNCHPTIHPDKGEFSNQAFA</sequence>
<dbReference type="PANTHER" id="PTHR45621">
    <property type="entry name" value="OS01G0588500 PROTEIN-RELATED"/>
    <property type="match status" value="1"/>
</dbReference>
<dbReference type="Gene3D" id="3.30.200.20">
    <property type="entry name" value="Phosphorylase Kinase, domain 1"/>
    <property type="match status" value="1"/>
</dbReference>
<evidence type="ECO:0000259" key="2">
    <source>
        <dbReference type="PROSITE" id="PS50011"/>
    </source>
</evidence>
<dbReference type="Proteomes" id="UP001497512">
    <property type="component" value="Chromosome 13"/>
</dbReference>
<evidence type="ECO:0000313" key="4">
    <source>
        <dbReference type="Proteomes" id="UP001497512"/>
    </source>
</evidence>
<evidence type="ECO:0000313" key="3">
    <source>
        <dbReference type="EMBL" id="CAK9202560.1"/>
    </source>
</evidence>
<proteinExistence type="predicted"/>
<organism evidence="3 4">
    <name type="scientific">Sphagnum troendelagicum</name>
    <dbReference type="NCBI Taxonomy" id="128251"/>
    <lineage>
        <taxon>Eukaryota</taxon>
        <taxon>Viridiplantae</taxon>
        <taxon>Streptophyta</taxon>
        <taxon>Embryophyta</taxon>
        <taxon>Bryophyta</taxon>
        <taxon>Sphagnophytina</taxon>
        <taxon>Sphagnopsida</taxon>
        <taxon>Sphagnales</taxon>
        <taxon>Sphagnaceae</taxon>
        <taxon>Sphagnum</taxon>
    </lineage>
</organism>
<dbReference type="SUPFAM" id="SSF56112">
    <property type="entry name" value="Protein kinase-like (PK-like)"/>
    <property type="match status" value="1"/>
</dbReference>
<dbReference type="InterPro" id="IPR011009">
    <property type="entry name" value="Kinase-like_dom_sf"/>
</dbReference>
<name>A0ABP0TRB1_9BRYO</name>
<feature type="region of interest" description="Disordered" evidence="1">
    <location>
        <begin position="42"/>
        <end position="97"/>
    </location>
</feature>
<dbReference type="InterPro" id="IPR001245">
    <property type="entry name" value="Ser-Thr/Tyr_kinase_cat_dom"/>
</dbReference>
<feature type="domain" description="Protein kinase" evidence="2">
    <location>
        <begin position="394"/>
        <end position="711"/>
    </location>
</feature>
<dbReference type="EMBL" id="OZ019905">
    <property type="protein sequence ID" value="CAK9202560.1"/>
    <property type="molecule type" value="Genomic_DNA"/>
</dbReference>
<dbReference type="PROSITE" id="PS50011">
    <property type="entry name" value="PROTEIN_KINASE_DOM"/>
    <property type="match status" value="1"/>
</dbReference>
<feature type="compositionally biased region" description="Low complexity" evidence="1">
    <location>
        <begin position="42"/>
        <end position="53"/>
    </location>
</feature>
<reference evidence="3" key="1">
    <citation type="submission" date="2024-02" db="EMBL/GenBank/DDBJ databases">
        <authorList>
            <consortium name="ELIXIR-Norway"/>
            <consortium name="Elixir Norway"/>
        </authorList>
    </citation>
    <scope>NUCLEOTIDE SEQUENCE</scope>
</reference>
<dbReference type="InterPro" id="IPR050823">
    <property type="entry name" value="Plant_Ser_Thr_Prot_Kinase"/>
</dbReference>
<dbReference type="Gene3D" id="1.10.510.10">
    <property type="entry name" value="Transferase(Phosphotransferase) domain 1"/>
    <property type="match status" value="1"/>
</dbReference>
<feature type="compositionally biased region" description="Basic and acidic residues" evidence="1">
    <location>
        <begin position="72"/>
        <end position="88"/>
    </location>
</feature>
<feature type="compositionally biased region" description="Basic and acidic residues" evidence="1">
    <location>
        <begin position="115"/>
        <end position="130"/>
    </location>
</feature>
<dbReference type="InterPro" id="IPR000719">
    <property type="entry name" value="Prot_kinase_dom"/>
</dbReference>
<evidence type="ECO:0000256" key="1">
    <source>
        <dbReference type="SAM" id="MobiDB-lite"/>
    </source>
</evidence>
<dbReference type="Pfam" id="PF07714">
    <property type="entry name" value="PK_Tyr_Ser-Thr"/>
    <property type="match status" value="1"/>
</dbReference>